<comment type="caution">
    <text evidence="3">The sequence shown here is derived from an EMBL/GenBank/DDBJ whole genome shotgun (WGS) entry which is preliminary data.</text>
</comment>
<evidence type="ECO:0000256" key="1">
    <source>
        <dbReference type="SAM" id="Coils"/>
    </source>
</evidence>
<dbReference type="EMBL" id="LGRX02003805">
    <property type="protein sequence ID" value="KAK3281546.1"/>
    <property type="molecule type" value="Genomic_DNA"/>
</dbReference>
<name>A0AAE0GNS7_9CHLO</name>
<gene>
    <name evidence="3" type="ORF">CYMTET_10666</name>
</gene>
<evidence type="ECO:0000313" key="4">
    <source>
        <dbReference type="Proteomes" id="UP001190700"/>
    </source>
</evidence>
<proteinExistence type="predicted"/>
<accession>A0AAE0GNS7</accession>
<organism evidence="3 4">
    <name type="scientific">Cymbomonas tetramitiformis</name>
    <dbReference type="NCBI Taxonomy" id="36881"/>
    <lineage>
        <taxon>Eukaryota</taxon>
        <taxon>Viridiplantae</taxon>
        <taxon>Chlorophyta</taxon>
        <taxon>Pyramimonadophyceae</taxon>
        <taxon>Pyramimonadales</taxon>
        <taxon>Pyramimonadaceae</taxon>
        <taxon>Cymbomonas</taxon>
    </lineage>
</organism>
<dbReference type="AlphaFoldDB" id="A0AAE0GNS7"/>
<protein>
    <submittedName>
        <fullName evidence="3">Uncharacterized protein</fullName>
    </submittedName>
</protein>
<keyword evidence="1" id="KW-0175">Coiled coil</keyword>
<evidence type="ECO:0000256" key="2">
    <source>
        <dbReference type="SAM" id="MobiDB-lite"/>
    </source>
</evidence>
<feature type="coiled-coil region" evidence="1">
    <location>
        <begin position="139"/>
        <end position="166"/>
    </location>
</feature>
<dbReference type="Proteomes" id="UP001190700">
    <property type="component" value="Unassembled WGS sequence"/>
</dbReference>
<evidence type="ECO:0000313" key="3">
    <source>
        <dbReference type="EMBL" id="KAK3281546.1"/>
    </source>
</evidence>
<feature type="region of interest" description="Disordered" evidence="2">
    <location>
        <begin position="227"/>
        <end position="317"/>
    </location>
</feature>
<sequence length="317" mass="35347">SGKVDEVLEVFEENNQQLADFVGGRVKEVGQVTNEIGQAMNSVGEALAQLHTLSTDGINKTVRVGEMVGAIGSEKEEDRMESEQLLAEKLQEQTRALSKMALLVQQNLDYNPARLDRSLTGQMEEIRDDINMMMRTLGMKIHQNSLQKFREVFKQQERERSDLKEQDDQETRTLESNVDLLITKYAKGGDALNRAALVEMLKDYTKEYRGEKEGAVKLHWTPYLKEGRAPKKRPTSALQGTGPYAALPFPAPRKSNPSQHRPASSGGSRAMAALKGLSEDGVVSSREVEIKNDDLYEDENFESPSSDGNAEPKVTFV</sequence>
<reference evidence="3 4" key="1">
    <citation type="journal article" date="2015" name="Genome Biol. Evol.">
        <title>Comparative Genomics of a Bacterivorous Green Alga Reveals Evolutionary Causalities and Consequences of Phago-Mixotrophic Mode of Nutrition.</title>
        <authorList>
            <person name="Burns J.A."/>
            <person name="Paasch A."/>
            <person name="Narechania A."/>
            <person name="Kim E."/>
        </authorList>
    </citation>
    <scope>NUCLEOTIDE SEQUENCE [LARGE SCALE GENOMIC DNA]</scope>
    <source>
        <strain evidence="3 4">PLY_AMNH</strain>
    </source>
</reference>
<feature type="non-terminal residue" evidence="3">
    <location>
        <position position="1"/>
    </location>
</feature>
<feature type="compositionally biased region" description="Polar residues" evidence="2">
    <location>
        <begin position="255"/>
        <end position="267"/>
    </location>
</feature>
<keyword evidence="4" id="KW-1185">Reference proteome</keyword>